<dbReference type="NCBIfam" id="TIGR02834">
    <property type="entry name" value="spo_ytxC"/>
    <property type="match status" value="1"/>
</dbReference>
<gene>
    <name evidence="1" type="primary">ytxC</name>
    <name evidence="1" type="ORF">GCM10008906_37890</name>
</gene>
<evidence type="ECO:0000313" key="2">
    <source>
        <dbReference type="Proteomes" id="UP001501510"/>
    </source>
</evidence>
<name>A0ABP3V463_9CLOT</name>
<proteinExistence type="predicted"/>
<organism evidence="1 2">
    <name type="scientific">Clostridium oceanicum</name>
    <dbReference type="NCBI Taxonomy" id="1543"/>
    <lineage>
        <taxon>Bacteria</taxon>
        <taxon>Bacillati</taxon>
        <taxon>Bacillota</taxon>
        <taxon>Clostridia</taxon>
        <taxon>Eubacteriales</taxon>
        <taxon>Clostridiaceae</taxon>
        <taxon>Clostridium</taxon>
    </lineage>
</organism>
<dbReference type="RefSeq" id="WP_343764369.1">
    <property type="nucleotide sequence ID" value="NZ_BAAACG010000019.1"/>
</dbReference>
<dbReference type="Pfam" id="PF08812">
    <property type="entry name" value="YtxC"/>
    <property type="match status" value="1"/>
</dbReference>
<keyword evidence="2" id="KW-1185">Reference proteome</keyword>
<dbReference type="InterPro" id="IPR014199">
    <property type="entry name" value="Spore_YtxC"/>
</dbReference>
<reference evidence="2" key="1">
    <citation type="journal article" date="2019" name="Int. J. Syst. Evol. Microbiol.">
        <title>The Global Catalogue of Microorganisms (GCM) 10K type strain sequencing project: providing services to taxonomists for standard genome sequencing and annotation.</title>
        <authorList>
            <consortium name="The Broad Institute Genomics Platform"/>
            <consortium name="The Broad Institute Genome Sequencing Center for Infectious Disease"/>
            <person name="Wu L."/>
            <person name="Ma J."/>
        </authorList>
    </citation>
    <scope>NUCLEOTIDE SEQUENCE [LARGE SCALE GENOMIC DNA]</scope>
    <source>
        <strain evidence="2">JCM 1407</strain>
    </source>
</reference>
<evidence type="ECO:0000313" key="1">
    <source>
        <dbReference type="EMBL" id="GAA0748040.1"/>
    </source>
</evidence>
<protein>
    <submittedName>
        <fullName evidence="1">Sporulation protein YtxC</fullName>
    </submittedName>
</protein>
<sequence length="302" mass="36015">MLLFTLIYDDDKQIIVEEINNIREKFKSKDMVVGVSESIENKTHFIKFYSEKDDLEKHFFEEFNKSIAMLLYKCLLDDFFDKYIDRFITDSYFFLKNQEKTKIRDKSLIVLRDDERALEGCSIYCFNKKNDVLYKIRNIIAGDTKEINIDGFITFRMKELSRDLESIIDKVVEKYMVEKEYNEFIKLLKYFVDMEESKIDEINIMIDKEGKYTLKDKEGNDLTYSIYLDTEDVKYIESISIDDMLLSWLITNVPEKIRIHNIDNCNNKELIGTIKNVFENKVEICENIEIESVNKDLNKSKL</sequence>
<comment type="caution">
    <text evidence="1">The sequence shown here is derived from an EMBL/GenBank/DDBJ whole genome shotgun (WGS) entry which is preliminary data.</text>
</comment>
<dbReference type="EMBL" id="BAAACG010000019">
    <property type="protein sequence ID" value="GAA0748040.1"/>
    <property type="molecule type" value="Genomic_DNA"/>
</dbReference>
<dbReference type="Proteomes" id="UP001501510">
    <property type="component" value="Unassembled WGS sequence"/>
</dbReference>
<accession>A0ABP3V463</accession>